<evidence type="ECO:0000256" key="1">
    <source>
        <dbReference type="SAM" id="SignalP"/>
    </source>
</evidence>
<dbReference type="Pfam" id="PF13590">
    <property type="entry name" value="DUF4136"/>
    <property type="match status" value="1"/>
</dbReference>
<dbReference type="Gene3D" id="3.30.160.670">
    <property type="match status" value="1"/>
</dbReference>
<feature type="domain" description="DUF4136" evidence="2">
    <location>
        <begin position="32"/>
        <end position="194"/>
    </location>
</feature>
<organism evidence="3 4">
    <name type="scientific">Gilvimarinus algae</name>
    <dbReference type="NCBI Taxonomy" id="3058037"/>
    <lineage>
        <taxon>Bacteria</taxon>
        <taxon>Pseudomonadati</taxon>
        <taxon>Pseudomonadota</taxon>
        <taxon>Gammaproteobacteria</taxon>
        <taxon>Cellvibrionales</taxon>
        <taxon>Cellvibrionaceae</taxon>
        <taxon>Gilvimarinus</taxon>
    </lineage>
</organism>
<evidence type="ECO:0000259" key="2">
    <source>
        <dbReference type="Pfam" id="PF13590"/>
    </source>
</evidence>
<proteinExistence type="predicted"/>
<dbReference type="InterPro" id="IPR025411">
    <property type="entry name" value="DUF4136"/>
</dbReference>
<dbReference type="EMBL" id="JAULRT010000062">
    <property type="protein sequence ID" value="MDO3383776.1"/>
    <property type="molecule type" value="Genomic_DNA"/>
</dbReference>
<reference evidence="3" key="1">
    <citation type="submission" date="2023-07" db="EMBL/GenBank/DDBJ databases">
        <title>Gilvimarinus algae sp. nov., isolated from the surface of Kelp.</title>
        <authorList>
            <person name="Sun Y.Y."/>
            <person name="Gong Y."/>
            <person name="Du Z.J."/>
        </authorList>
    </citation>
    <scope>NUCLEOTIDE SEQUENCE</scope>
    <source>
        <strain evidence="3">SDUM040014</strain>
    </source>
</reference>
<feature type="signal peptide" evidence="1">
    <location>
        <begin position="1"/>
        <end position="22"/>
    </location>
</feature>
<name>A0ABT8TI45_9GAMM</name>
<accession>A0ABT8TI45</accession>
<gene>
    <name evidence="3" type="ORF">QWI16_16455</name>
</gene>
<comment type="caution">
    <text evidence="3">The sequence shown here is derived from an EMBL/GenBank/DDBJ whole genome shotgun (WGS) entry which is preliminary data.</text>
</comment>
<evidence type="ECO:0000313" key="4">
    <source>
        <dbReference type="Proteomes" id="UP001168380"/>
    </source>
</evidence>
<evidence type="ECO:0000313" key="3">
    <source>
        <dbReference type="EMBL" id="MDO3383776.1"/>
    </source>
</evidence>
<dbReference type="RefSeq" id="WP_302714782.1">
    <property type="nucleotide sequence ID" value="NZ_JAULRT010000062.1"/>
</dbReference>
<dbReference type="PROSITE" id="PS51257">
    <property type="entry name" value="PROKAR_LIPOPROTEIN"/>
    <property type="match status" value="1"/>
</dbReference>
<keyword evidence="1" id="KW-0732">Signal</keyword>
<dbReference type="Proteomes" id="UP001168380">
    <property type="component" value="Unassembled WGS sequence"/>
</dbReference>
<protein>
    <submittedName>
        <fullName evidence="3">DUF4136 domain-containing protein</fullName>
    </submittedName>
</protein>
<feature type="chain" id="PRO_5045329962" evidence="1">
    <location>
        <begin position="23"/>
        <end position="196"/>
    </location>
</feature>
<sequence length="196" mass="22324">MMFAIRRHFTLLCAALGLLALAACQTTPPPKVQAHYNKAVDFSQYQSFSLTDTPELLLYDDATARYREQFDRAIIEALEKKGYQHVASGGDLFINYRAEVDNQLESFSNAIPITPDRYGYYHSWASLYGPLPQEREGGNTRITYTGALNIDVVDREKNQAIWQGVYQQKITSDQPDDRQRLIDSAVKDVLSNLPRR</sequence>
<keyword evidence="4" id="KW-1185">Reference proteome</keyword>